<evidence type="ECO:0000313" key="3">
    <source>
        <dbReference type="EMBL" id="CAK9072037.1"/>
    </source>
</evidence>
<gene>
    <name evidence="2" type="ORF">CCMP2556_LOCUS35315</name>
    <name evidence="3" type="ORF">CCMP2556_LOCUS35427</name>
</gene>
<name>A0ABP0P983_9DINO</name>
<organism evidence="3 4">
    <name type="scientific">Durusdinium trenchii</name>
    <dbReference type="NCBI Taxonomy" id="1381693"/>
    <lineage>
        <taxon>Eukaryota</taxon>
        <taxon>Sar</taxon>
        <taxon>Alveolata</taxon>
        <taxon>Dinophyceae</taxon>
        <taxon>Suessiales</taxon>
        <taxon>Symbiodiniaceae</taxon>
        <taxon>Durusdinium</taxon>
    </lineage>
</organism>
<evidence type="ECO:0000256" key="1">
    <source>
        <dbReference type="SAM" id="MobiDB-lite"/>
    </source>
</evidence>
<dbReference type="EMBL" id="CAXAMN010022696">
    <property type="protein sequence ID" value="CAK9072037.1"/>
    <property type="molecule type" value="Genomic_DNA"/>
</dbReference>
<sequence>MVLSFSPGWWSPAEMSLLNDFRMAMDELLASPEQETADIASNAYNKLMFAVAQQKQRKDANNFLPDADYDIKRDNQVQARLVAPPCGNLELYEVGGHVHARQHTRPEAFAVEHEGAQEKFSASPAWLRSLSELARQDLEGDLQILRQKFGLSVAELSETRKHGLPTGLAVDIAGPAPAVEAARIELVEGILKYYGTQVEWSAAELPAEPDEEPPTRSAPSKRPLESAESASAMEDEAKEPAPEPWGDAPAATEVVWDDAPQAVEVSWDQGEPLPGLREALRSVNSEHLAKRVEGWVEESGAVSVQEVIENIEMLLDELGLDAEDAKRLQQLR</sequence>
<proteinExistence type="predicted"/>
<dbReference type="Proteomes" id="UP001642484">
    <property type="component" value="Unassembled WGS sequence"/>
</dbReference>
<dbReference type="EMBL" id="CAXAMN010022684">
    <property type="protein sequence ID" value="CAK9071837.1"/>
    <property type="molecule type" value="Genomic_DNA"/>
</dbReference>
<accession>A0ABP0P983</accession>
<evidence type="ECO:0000313" key="2">
    <source>
        <dbReference type="EMBL" id="CAK9071837.1"/>
    </source>
</evidence>
<protein>
    <submittedName>
        <fullName evidence="3">Uncharacterized protein</fullName>
    </submittedName>
</protein>
<feature type="region of interest" description="Disordered" evidence="1">
    <location>
        <begin position="204"/>
        <end position="248"/>
    </location>
</feature>
<keyword evidence="4" id="KW-1185">Reference proteome</keyword>
<comment type="caution">
    <text evidence="3">The sequence shown here is derived from an EMBL/GenBank/DDBJ whole genome shotgun (WGS) entry which is preliminary data.</text>
</comment>
<reference evidence="3 4" key="1">
    <citation type="submission" date="2024-02" db="EMBL/GenBank/DDBJ databases">
        <authorList>
            <person name="Chen Y."/>
            <person name="Shah S."/>
            <person name="Dougan E. K."/>
            <person name="Thang M."/>
            <person name="Chan C."/>
        </authorList>
    </citation>
    <scope>NUCLEOTIDE SEQUENCE [LARGE SCALE GENOMIC DNA]</scope>
</reference>
<evidence type="ECO:0000313" key="4">
    <source>
        <dbReference type="Proteomes" id="UP001642484"/>
    </source>
</evidence>